<evidence type="ECO:0000256" key="1">
    <source>
        <dbReference type="SAM" id="SignalP"/>
    </source>
</evidence>
<feature type="domain" description="DUF4377" evidence="2">
    <location>
        <begin position="52"/>
        <end position="125"/>
    </location>
</feature>
<evidence type="ECO:0000313" key="4">
    <source>
        <dbReference type="Proteomes" id="UP000184364"/>
    </source>
</evidence>
<protein>
    <recommendedName>
        <fullName evidence="2">DUF4377 domain-containing protein</fullName>
    </recommendedName>
</protein>
<dbReference type="AlphaFoldDB" id="A0A1M7L374"/>
<organism evidence="3 4">
    <name type="scientific">Chryseobacterium polytrichastri</name>
    <dbReference type="NCBI Taxonomy" id="1302687"/>
    <lineage>
        <taxon>Bacteria</taxon>
        <taxon>Pseudomonadati</taxon>
        <taxon>Bacteroidota</taxon>
        <taxon>Flavobacteriia</taxon>
        <taxon>Flavobacteriales</taxon>
        <taxon>Weeksellaceae</taxon>
        <taxon>Chryseobacterium group</taxon>
        <taxon>Chryseobacterium</taxon>
    </lineage>
</organism>
<feature type="signal peptide" evidence="1">
    <location>
        <begin position="1"/>
        <end position="20"/>
    </location>
</feature>
<dbReference type="OrthoDB" id="1264993at2"/>
<dbReference type="EMBL" id="FRAV01000081">
    <property type="protein sequence ID" value="SHM72316.1"/>
    <property type="molecule type" value="Genomic_DNA"/>
</dbReference>
<dbReference type="RefSeq" id="WP_073298054.1">
    <property type="nucleotide sequence ID" value="NZ_FRAV01000081.1"/>
</dbReference>
<gene>
    <name evidence="3" type="ORF">SAMN05444267_10817</name>
</gene>
<dbReference type="Proteomes" id="UP000184364">
    <property type="component" value="Unassembled WGS sequence"/>
</dbReference>
<evidence type="ECO:0000259" key="2">
    <source>
        <dbReference type="Pfam" id="PF14302"/>
    </source>
</evidence>
<accession>A0A1M7L374</accession>
<keyword evidence="4" id="KW-1185">Reference proteome</keyword>
<dbReference type="InterPro" id="IPR025485">
    <property type="entry name" value="DUF4377"/>
</dbReference>
<proteinExistence type="predicted"/>
<evidence type="ECO:0000313" key="3">
    <source>
        <dbReference type="EMBL" id="SHM72316.1"/>
    </source>
</evidence>
<dbReference type="Pfam" id="PF14302">
    <property type="entry name" value="DUF4377"/>
    <property type="match status" value="1"/>
</dbReference>
<reference evidence="4" key="1">
    <citation type="submission" date="2016-11" db="EMBL/GenBank/DDBJ databases">
        <authorList>
            <person name="Varghese N."/>
            <person name="Submissions S."/>
        </authorList>
    </citation>
    <scope>NUCLEOTIDE SEQUENCE [LARGE SCALE GENOMIC DNA]</scope>
    <source>
        <strain evidence="4">DSM 26899</strain>
    </source>
</reference>
<name>A0A1M7L374_9FLAO</name>
<feature type="chain" id="PRO_5009927791" description="DUF4377 domain-containing protein" evidence="1">
    <location>
        <begin position="21"/>
        <end position="140"/>
    </location>
</feature>
<keyword evidence="1" id="KW-0732">Signal</keyword>
<sequence>MKNKTLILTGILALSSIVIAAQNSPRPTITVVKGNPTHQNDVAIVKKNLIIGPQRPECNGIMQTGGCYQVKEKKSQKKWEVFPAPIKGFNYKAGFEYVIEVKVERPKESLEGATEEYTYLRTISKKKIMTSPKIGLQVIN</sequence>